<keyword evidence="1" id="KW-0812">Transmembrane</keyword>
<evidence type="ECO:0000256" key="1">
    <source>
        <dbReference type="SAM" id="Phobius"/>
    </source>
</evidence>
<dbReference type="Pfam" id="PF14242">
    <property type="entry name" value="DUF4342"/>
    <property type="match status" value="1"/>
</dbReference>
<evidence type="ECO:0000313" key="3">
    <source>
        <dbReference type="EMBL" id="OEH86163.1"/>
    </source>
</evidence>
<dbReference type="Proteomes" id="UP000095255">
    <property type="component" value="Unassembled WGS sequence"/>
</dbReference>
<organism evidence="3 4">
    <name type="scientific">Desulfuribacillus stibiiarsenatis</name>
    <dbReference type="NCBI Taxonomy" id="1390249"/>
    <lineage>
        <taxon>Bacteria</taxon>
        <taxon>Bacillati</taxon>
        <taxon>Bacillota</taxon>
        <taxon>Desulfuribacillia</taxon>
        <taxon>Desulfuribacillales</taxon>
        <taxon>Desulfuribacillaceae</taxon>
        <taxon>Desulfuribacillus</taxon>
    </lineage>
</organism>
<dbReference type="InterPro" id="IPR025642">
    <property type="entry name" value="DUF4342"/>
</dbReference>
<dbReference type="RefSeq" id="WP_069701392.1">
    <property type="nucleotide sequence ID" value="NZ_MJAT01000006.1"/>
</dbReference>
<gene>
    <name evidence="3" type="ORF">BHU72_11525</name>
</gene>
<name>A0A1E5L891_9FIRM</name>
<feature type="transmembrane region" description="Helical" evidence="1">
    <location>
        <begin position="102"/>
        <end position="126"/>
    </location>
</feature>
<protein>
    <recommendedName>
        <fullName evidence="2">DUF4342 domain-containing protein</fullName>
    </recommendedName>
</protein>
<dbReference type="AlphaFoldDB" id="A0A1E5L891"/>
<keyword evidence="4" id="KW-1185">Reference proteome</keyword>
<comment type="caution">
    <text evidence="3">The sequence shown here is derived from an EMBL/GenBank/DDBJ whole genome shotgun (WGS) entry which is preliminary data.</text>
</comment>
<keyword evidence="1" id="KW-1133">Transmembrane helix</keyword>
<reference evidence="3 4" key="1">
    <citation type="submission" date="2016-09" db="EMBL/GenBank/DDBJ databases">
        <title>Desulfuribacillus arsenicus sp. nov., an obligately anaerobic, dissimilatory arsenic- and antimonate-reducing bacterium isolated from anoxic sediments.</title>
        <authorList>
            <person name="Abin C.A."/>
            <person name="Hollibaugh J.T."/>
        </authorList>
    </citation>
    <scope>NUCLEOTIDE SEQUENCE [LARGE SCALE GENOMIC DNA]</scope>
    <source>
        <strain evidence="3 4">MLFW-2</strain>
    </source>
</reference>
<sequence>MTNNYTNEMNEKTQEELLQEVQTISSYTGANMKEAYQAYMRCNKDVIQAIIELEEVETPAIYERVMIHSEELFEFLRNVVAKGNVSRVVIKRDDKVLMSLPVTMGALGVVMFPYMSIAALLGLMFGQYEVLIEKNKIQQNTTPYTPETARVKKLKLATVDKM</sequence>
<accession>A0A1E5L891</accession>
<dbReference type="EMBL" id="MJAT01000006">
    <property type="protein sequence ID" value="OEH86163.1"/>
    <property type="molecule type" value="Genomic_DNA"/>
</dbReference>
<evidence type="ECO:0000313" key="4">
    <source>
        <dbReference type="Proteomes" id="UP000095255"/>
    </source>
</evidence>
<dbReference type="STRING" id="1390249.BHU72_11525"/>
<evidence type="ECO:0000259" key="2">
    <source>
        <dbReference type="Pfam" id="PF14242"/>
    </source>
</evidence>
<proteinExistence type="predicted"/>
<dbReference type="OrthoDB" id="129626at2"/>
<feature type="domain" description="DUF4342" evidence="2">
    <location>
        <begin position="62"/>
        <end position="134"/>
    </location>
</feature>
<keyword evidence="1" id="KW-0472">Membrane</keyword>